<dbReference type="Pfam" id="PF01200">
    <property type="entry name" value="Ribosomal_S28e"/>
    <property type="match status" value="1"/>
</dbReference>
<dbReference type="GO" id="GO:1990904">
    <property type="term" value="C:ribonucleoprotein complex"/>
    <property type="evidence" value="ECO:0007669"/>
    <property type="project" value="UniProtKB-KW"/>
</dbReference>
<name>X1PYD4_9ZZZZ</name>
<feature type="non-terminal residue" evidence="4">
    <location>
        <position position="46"/>
    </location>
</feature>
<dbReference type="InterPro" id="IPR012340">
    <property type="entry name" value="NA-bd_OB-fold"/>
</dbReference>
<proteinExistence type="inferred from homology"/>
<dbReference type="Gene3D" id="2.40.50.140">
    <property type="entry name" value="Nucleic acid-binding proteins"/>
    <property type="match status" value="1"/>
</dbReference>
<evidence type="ECO:0000256" key="1">
    <source>
        <dbReference type="ARBA" id="ARBA00005943"/>
    </source>
</evidence>
<dbReference type="AlphaFoldDB" id="X1PYD4"/>
<gene>
    <name evidence="4" type="ORF">S06H3_63746</name>
</gene>
<organism evidence="4">
    <name type="scientific">marine sediment metagenome</name>
    <dbReference type="NCBI Taxonomy" id="412755"/>
    <lineage>
        <taxon>unclassified sequences</taxon>
        <taxon>metagenomes</taxon>
        <taxon>ecological metagenomes</taxon>
    </lineage>
</organism>
<dbReference type="InterPro" id="IPR000289">
    <property type="entry name" value="Ribosomal_eS28"/>
</dbReference>
<keyword evidence="3" id="KW-0687">Ribonucleoprotein</keyword>
<keyword evidence="2" id="KW-0689">Ribosomal protein</keyword>
<dbReference type="SUPFAM" id="SSF50249">
    <property type="entry name" value="Nucleic acid-binding proteins"/>
    <property type="match status" value="1"/>
</dbReference>
<evidence type="ECO:0000313" key="4">
    <source>
        <dbReference type="EMBL" id="GAI47526.1"/>
    </source>
</evidence>
<evidence type="ECO:0000256" key="2">
    <source>
        <dbReference type="ARBA" id="ARBA00022980"/>
    </source>
</evidence>
<dbReference type="GO" id="GO:0005840">
    <property type="term" value="C:ribosome"/>
    <property type="evidence" value="ECO:0007669"/>
    <property type="project" value="UniProtKB-KW"/>
</dbReference>
<evidence type="ECO:0008006" key="5">
    <source>
        <dbReference type="Google" id="ProtNLM"/>
    </source>
</evidence>
<sequence>MQVKCRVLKGRDKGRIITRNVKGPTQVGDILMLRETDREAKEIRVP</sequence>
<evidence type="ECO:0000256" key="3">
    <source>
        <dbReference type="ARBA" id="ARBA00023274"/>
    </source>
</evidence>
<dbReference type="GO" id="GO:0003735">
    <property type="term" value="F:structural constituent of ribosome"/>
    <property type="evidence" value="ECO:0007669"/>
    <property type="project" value="InterPro"/>
</dbReference>
<dbReference type="GO" id="GO:0006412">
    <property type="term" value="P:translation"/>
    <property type="evidence" value="ECO:0007669"/>
    <property type="project" value="InterPro"/>
</dbReference>
<accession>X1PYD4</accession>
<dbReference type="EMBL" id="BARV01042366">
    <property type="protein sequence ID" value="GAI47526.1"/>
    <property type="molecule type" value="Genomic_DNA"/>
</dbReference>
<comment type="similarity">
    <text evidence="1">Belongs to the eukaryotic ribosomal protein eS28 family.</text>
</comment>
<reference evidence="4" key="1">
    <citation type="journal article" date="2014" name="Front. Microbiol.">
        <title>High frequency of phylogenetically diverse reductive dehalogenase-homologous genes in deep subseafloor sedimentary metagenomes.</title>
        <authorList>
            <person name="Kawai M."/>
            <person name="Futagami T."/>
            <person name="Toyoda A."/>
            <person name="Takaki Y."/>
            <person name="Nishi S."/>
            <person name="Hori S."/>
            <person name="Arai W."/>
            <person name="Tsubouchi T."/>
            <person name="Morono Y."/>
            <person name="Uchiyama I."/>
            <person name="Ito T."/>
            <person name="Fujiyama A."/>
            <person name="Inagaki F."/>
            <person name="Takami H."/>
        </authorList>
    </citation>
    <scope>NUCLEOTIDE SEQUENCE</scope>
    <source>
        <strain evidence="4">Expedition CK06-06</strain>
    </source>
</reference>
<comment type="caution">
    <text evidence="4">The sequence shown here is derived from an EMBL/GenBank/DDBJ whole genome shotgun (WGS) entry which is preliminary data.</text>
</comment>
<protein>
    <recommendedName>
        <fullName evidence="5">30S ribosomal protein S28e</fullName>
    </recommendedName>
</protein>